<evidence type="ECO:0000313" key="2">
    <source>
        <dbReference type="Proteomes" id="UP000824205"/>
    </source>
</evidence>
<protein>
    <submittedName>
        <fullName evidence="1">Ribbon-helix-helix protein, CopG family</fullName>
    </submittedName>
</protein>
<dbReference type="Gene3D" id="1.10.1220.10">
    <property type="entry name" value="Met repressor-like"/>
    <property type="match status" value="1"/>
</dbReference>
<comment type="caution">
    <text evidence="1">The sequence shown here is derived from an EMBL/GenBank/DDBJ whole genome shotgun (WGS) entry which is preliminary data.</text>
</comment>
<dbReference type="InterPro" id="IPR013321">
    <property type="entry name" value="Arc_rbn_hlx_hlx"/>
</dbReference>
<evidence type="ECO:0000313" key="1">
    <source>
        <dbReference type="EMBL" id="HIW85654.1"/>
    </source>
</evidence>
<dbReference type="EMBL" id="DXGE01000017">
    <property type="protein sequence ID" value="HIW85654.1"/>
    <property type="molecule type" value="Genomic_DNA"/>
</dbReference>
<reference evidence="1" key="2">
    <citation type="submission" date="2021-04" db="EMBL/GenBank/DDBJ databases">
        <authorList>
            <person name="Gilroy R."/>
        </authorList>
    </citation>
    <scope>NUCLEOTIDE SEQUENCE</scope>
    <source>
        <strain evidence="1">421</strain>
    </source>
</reference>
<name>A0A9D1RD44_9FIRM</name>
<accession>A0A9D1RD44</accession>
<dbReference type="SUPFAM" id="SSF47598">
    <property type="entry name" value="Ribbon-helix-helix"/>
    <property type="match status" value="1"/>
</dbReference>
<dbReference type="AlphaFoldDB" id="A0A9D1RD44"/>
<organism evidence="1 2">
    <name type="scientific">Candidatus Eubacterium faecipullorum</name>
    <dbReference type="NCBI Taxonomy" id="2838571"/>
    <lineage>
        <taxon>Bacteria</taxon>
        <taxon>Bacillati</taxon>
        <taxon>Bacillota</taxon>
        <taxon>Clostridia</taxon>
        <taxon>Eubacteriales</taxon>
        <taxon>Eubacteriaceae</taxon>
        <taxon>Eubacterium</taxon>
    </lineage>
</organism>
<gene>
    <name evidence="1" type="ORF">IAA48_04085</name>
</gene>
<reference evidence="1" key="1">
    <citation type="journal article" date="2021" name="PeerJ">
        <title>Extensive microbial diversity within the chicken gut microbiome revealed by metagenomics and culture.</title>
        <authorList>
            <person name="Gilroy R."/>
            <person name="Ravi A."/>
            <person name="Getino M."/>
            <person name="Pursley I."/>
            <person name="Horton D.L."/>
            <person name="Alikhan N.F."/>
            <person name="Baker D."/>
            <person name="Gharbi K."/>
            <person name="Hall N."/>
            <person name="Watson M."/>
            <person name="Adriaenssens E.M."/>
            <person name="Foster-Nyarko E."/>
            <person name="Jarju S."/>
            <person name="Secka A."/>
            <person name="Antonio M."/>
            <person name="Oren A."/>
            <person name="Chaudhuri R.R."/>
            <person name="La Ragione R."/>
            <person name="Hildebrand F."/>
            <person name="Pallen M.J."/>
        </authorList>
    </citation>
    <scope>NUCLEOTIDE SEQUENCE</scope>
    <source>
        <strain evidence="1">421</strain>
    </source>
</reference>
<sequence length="47" mass="5478">MKPLKEKISITVDEDILAEIKKLAEEDDRSLSQYINMVLKKHISHIN</sequence>
<proteinExistence type="predicted"/>
<dbReference type="Proteomes" id="UP000824205">
    <property type="component" value="Unassembled WGS sequence"/>
</dbReference>
<dbReference type="InterPro" id="IPR010985">
    <property type="entry name" value="Ribbon_hlx_hlx"/>
</dbReference>
<dbReference type="GO" id="GO:0006355">
    <property type="term" value="P:regulation of DNA-templated transcription"/>
    <property type="evidence" value="ECO:0007669"/>
    <property type="project" value="InterPro"/>
</dbReference>